<dbReference type="PANTHER" id="PTHR28584">
    <property type="entry name" value="FAMILY WITH SEQUENCE SIMILARITY 228 MEMBER A"/>
    <property type="match status" value="1"/>
</dbReference>
<dbReference type="Proteomes" id="UP000327493">
    <property type="component" value="Chromosome 18"/>
</dbReference>
<dbReference type="InterPro" id="IPR040046">
    <property type="entry name" value="FAM228"/>
</dbReference>
<evidence type="ECO:0000256" key="2">
    <source>
        <dbReference type="SAM" id="MobiDB-lite"/>
    </source>
</evidence>
<proteinExistence type="inferred from homology"/>
<accession>A0A5J5CQR1</accession>
<organism evidence="3 4">
    <name type="scientific">Etheostoma spectabile</name>
    <name type="common">orangethroat darter</name>
    <dbReference type="NCBI Taxonomy" id="54343"/>
    <lineage>
        <taxon>Eukaryota</taxon>
        <taxon>Metazoa</taxon>
        <taxon>Chordata</taxon>
        <taxon>Craniata</taxon>
        <taxon>Vertebrata</taxon>
        <taxon>Euteleostomi</taxon>
        <taxon>Actinopterygii</taxon>
        <taxon>Neopterygii</taxon>
        <taxon>Teleostei</taxon>
        <taxon>Neoteleostei</taxon>
        <taxon>Acanthomorphata</taxon>
        <taxon>Eupercaria</taxon>
        <taxon>Perciformes</taxon>
        <taxon>Percoidei</taxon>
        <taxon>Percidae</taxon>
        <taxon>Etheostomatinae</taxon>
        <taxon>Etheostoma</taxon>
    </lineage>
</organism>
<comment type="caution">
    <text evidence="3">The sequence shown here is derived from an EMBL/GenBank/DDBJ whole genome shotgun (WGS) entry which is preliminary data.</text>
</comment>
<evidence type="ECO:0000313" key="4">
    <source>
        <dbReference type="Proteomes" id="UP000327493"/>
    </source>
</evidence>
<keyword evidence="4" id="KW-1185">Reference proteome</keyword>
<feature type="compositionally biased region" description="Polar residues" evidence="2">
    <location>
        <begin position="214"/>
        <end position="227"/>
    </location>
</feature>
<reference evidence="3 4" key="1">
    <citation type="submission" date="2019-08" db="EMBL/GenBank/DDBJ databases">
        <title>A chromosome-level genome assembly, high-density linkage maps, and genome scans reveal the genomic architecture of hybrid incompatibilities underlying speciation via character displacement in darters (Percidae: Etheostominae).</title>
        <authorList>
            <person name="Moran R.L."/>
            <person name="Catchen J.M."/>
            <person name="Fuller R.C."/>
        </authorList>
    </citation>
    <scope>NUCLEOTIDE SEQUENCE [LARGE SCALE GENOMIC DNA]</scope>
    <source>
        <strain evidence="3">EspeVRDwgs_2016</strain>
        <tissue evidence="3">Muscle</tissue>
    </source>
</reference>
<feature type="region of interest" description="Disordered" evidence="2">
    <location>
        <begin position="43"/>
        <end position="85"/>
    </location>
</feature>
<sequence length="227" mass="25791">MHCSTCVHSNQGMSSKKNSTASGVITFHSPFHVSLIKSEECMDIGKSPSQPSKRTRSTSKCVRAEKKDESSPSGPQPGATQHRLSHTSLRRLQAKMEDDNQQVKATIQAILDTENGFMKELERFLSQRDITELRRRELLHKRWTERVWFPLQRRVEKHVSSCSPVAVKRHLSLYRQYLHQCNTKANMPLHASSNHPVTASRKTPVVDETEGRKSSSCHGNFSTTQEI</sequence>
<evidence type="ECO:0000313" key="3">
    <source>
        <dbReference type="EMBL" id="KAA8583143.1"/>
    </source>
</evidence>
<gene>
    <name evidence="3" type="ORF">FQN60_015689</name>
</gene>
<dbReference type="PANTHER" id="PTHR28584:SF1">
    <property type="entry name" value="PROTEIN FAM228B"/>
    <property type="match status" value="1"/>
</dbReference>
<evidence type="ECO:0000256" key="1">
    <source>
        <dbReference type="ARBA" id="ARBA00007753"/>
    </source>
</evidence>
<comment type="similarity">
    <text evidence="1">Belongs to the FAM228 family.</text>
</comment>
<feature type="region of interest" description="Disordered" evidence="2">
    <location>
        <begin position="1"/>
        <end position="20"/>
    </location>
</feature>
<feature type="region of interest" description="Disordered" evidence="2">
    <location>
        <begin position="189"/>
        <end position="227"/>
    </location>
</feature>
<protein>
    <submittedName>
        <fullName evidence="3">Uncharacterized protein</fullName>
    </submittedName>
</protein>
<feature type="compositionally biased region" description="Polar residues" evidence="2">
    <location>
        <begin position="189"/>
        <end position="201"/>
    </location>
</feature>
<dbReference type="AlphaFoldDB" id="A0A5J5CQR1"/>
<dbReference type="EMBL" id="VOFY01000018">
    <property type="protein sequence ID" value="KAA8583143.1"/>
    <property type="molecule type" value="Genomic_DNA"/>
</dbReference>
<name>A0A5J5CQR1_9PERO</name>